<dbReference type="SUPFAM" id="SSF47473">
    <property type="entry name" value="EF-hand"/>
    <property type="match status" value="1"/>
</dbReference>
<keyword evidence="4" id="KW-1185">Reference proteome</keyword>
<dbReference type="GO" id="GO:0005509">
    <property type="term" value="F:calcium ion binding"/>
    <property type="evidence" value="ECO:0007669"/>
    <property type="project" value="InterPro"/>
</dbReference>
<dbReference type="Pfam" id="PF13499">
    <property type="entry name" value="EF-hand_7"/>
    <property type="match status" value="1"/>
</dbReference>
<feature type="domain" description="EF-hand" evidence="2">
    <location>
        <begin position="46"/>
        <end position="81"/>
    </location>
</feature>
<dbReference type="SMART" id="SM00054">
    <property type="entry name" value="EFh"/>
    <property type="match status" value="2"/>
</dbReference>
<dbReference type="CDD" id="cd00051">
    <property type="entry name" value="EFh"/>
    <property type="match status" value="1"/>
</dbReference>
<sequence length="82" mass="9488">MCDFESSTYLLCSSRTVRDFFKLVDTDRSKTIDAKELLAALKYKSISEEAIQRFIEQCDKDHDGKLNIKELKAFLKENGFNS</sequence>
<dbReference type="AlphaFoldDB" id="A0A564YPD2"/>
<protein>
    <recommendedName>
        <fullName evidence="2">EF-hand domain-containing protein</fullName>
    </recommendedName>
</protein>
<evidence type="ECO:0000256" key="1">
    <source>
        <dbReference type="ARBA" id="ARBA00022837"/>
    </source>
</evidence>
<evidence type="ECO:0000313" key="3">
    <source>
        <dbReference type="EMBL" id="VUZ49137.1"/>
    </source>
</evidence>
<proteinExistence type="predicted"/>
<gene>
    <name evidence="3" type="ORF">WMSIL1_LOCUS8331</name>
</gene>
<evidence type="ECO:0000313" key="4">
    <source>
        <dbReference type="Proteomes" id="UP000321570"/>
    </source>
</evidence>
<reference evidence="3 4" key="1">
    <citation type="submission" date="2019-07" db="EMBL/GenBank/DDBJ databases">
        <authorList>
            <person name="Jastrzebski P J."/>
            <person name="Paukszto L."/>
            <person name="Jastrzebski P J."/>
        </authorList>
    </citation>
    <scope>NUCLEOTIDE SEQUENCE [LARGE SCALE GENOMIC DNA]</scope>
    <source>
        <strain evidence="3 4">WMS-il1</strain>
    </source>
</reference>
<dbReference type="EMBL" id="CABIJS010000322">
    <property type="protein sequence ID" value="VUZ49137.1"/>
    <property type="molecule type" value="Genomic_DNA"/>
</dbReference>
<dbReference type="InterPro" id="IPR002048">
    <property type="entry name" value="EF_hand_dom"/>
</dbReference>
<keyword evidence="1" id="KW-0106">Calcium</keyword>
<dbReference type="InterPro" id="IPR018247">
    <property type="entry name" value="EF_Hand_1_Ca_BS"/>
</dbReference>
<dbReference type="InterPro" id="IPR011992">
    <property type="entry name" value="EF-hand-dom_pair"/>
</dbReference>
<organism evidence="3 4">
    <name type="scientific">Hymenolepis diminuta</name>
    <name type="common">Rat tapeworm</name>
    <dbReference type="NCBI Taxonomy" id="6216"/>
    <lineage>
        <taxon>Eukaryota</taxon>
        <taxon>Metazoa</taxon>
        <taxon>Spiralia</taxon>
        <taxon>Lophotrochozoa</taxon>
        <taxon>Platyhelminthes</taxon>
        <taxon>Cestoda</taxon>
        <taxon>Eucestoda</taxon>
        <taxon>Cyclophyllidea</taxon>
        <taxon>Hymenolepididae</taxon>
        <taxon>Hymenolepis</taxon>
    </lineage>
</organism>
<dbReference type="PROSITE" id="PS00018">
    <property type="entry name" value="EF_HAND_1"/>
    <property type="match status" value="1"/>
</dbReference>
<dbReference type="PROSITE" id="PS50222">
    <property type="entry name" value="EF_HAND_2"/>
    <property type="match status" value="1"/>
</dbReference>
<evidence type="ECO:0000259" key="2">
    <source>
        <dbReference type="PROSITE" id="PS50222"/>
    </source>
</evidence>
<accession>A0A564YPD2</accession>
<dbReference type="Gene3D" id="1.10.238.10">
    <property type="entry name" value="EF-hand"/>
    <property type="match status" value="1"/>
</dbReference>
<name>A0A564YPD2_HYMDI</name>
<dbReference type="Proteomes" id="UP000321570">
    <property type="component" value="Unassembled WGS sequence"/>
</dbReference>